<comment type="similarity">
    <text evidence="4 5">Belongs to the small heat shock protein (HSP20) family.</text>
</comment>
<evidence type="ECO:0000313" key="9">
    <source>
        <dbReference type="EMBL" id="KAF0914616.1"/>
    </source>
</evidence>
<dbReference type="AlphaFoldDB" id="A0A6G1DQB0"/>
<evidence type="ECO:0000256" key="3">
    <source>
        <dbReference type="ARBA" id="ARBA00022821"/>
    </source>
</evidence>
<keyword evidence="7" id="KW-0812">Transmembrane</keyword>
<keyword evidence="3" id="KW-0611">Plant defense</keyword>
<comment type="caution">
    <text evidence="9">The sequence shown here is derived from an EMBL/GenBank/DDBJ whole genome shotgun (WGS) entry which is preliminary data.</text>
</comment>
<name>A0A6G1DQB0_9ORYZ</name>
<gene>
    <name evidence="9" type="ORF">E2562_030682</name>
</gene>
<feature type="compositionally biased region" description="Acidic residues" evidence="6">
    <location>
        <begin position="141"/>
        <end position="150"/>
    </location>
</feature>
<keyword evidence="10" id="KW-1185">Reference proteome</keyword>
<evidence type="ECO:0000256" key="4">
    <source>
        <dbReference type="PROSITE-ProRule" id="PRU00285"/>
    </source>
</evidence>
<evidence type="ECO:0000256" key="1">
    <source>
        <dbReference type="ARBA" id="ARBA00004162"/>
    </source>
</evidence>
<dbReference type="GO" id="GO:0005886">
    <property type="term" value="C:plasma membrane"/>
    <property type="evidence" value="ECO:0007669"/>
    <property type="project" value="UniProtKB-SubCell"/>
</dbReference>
<dbReference type="EMBL" id="SPHZ02000006">
    <property type="protein sequence ID" value="KAF0914616.1"/>
    <property type="molecule type" value="Genomic_DNA"/>
</dbReference>
<keyword evidence="7" id="KW-1133">Transmembrane helix</keyword>
<evidence type="ECO:0000259" key="8">
    <source>
        <dbReference type="PROSITE" id="PS01031"/>
    </source>
</evidence>
<dbReference type="GO" id="GO:0034605">
    <property type="term" value="P:cellular response to heat"/>
    <property type="evidence" value="ECO:0007669"/>
    <property type="project" value="TreeGrafter"/>
</dbReference>
<feature type="transmembrane region" description="Helical" evidence="7">
    <location>
        <begin position="159"/>
        <end position="177"/>
    </location>
</feature>
<dbReference type="SUPFAM" id="SSF49764">
    <property type="entry name" value="HSP20-like chaperones"/>
    <property type="match status" value="1"/>
</dbReference>
<dbReference type="GO" id="GO:0006952">
    <property type="term" value="P:defense response"/>
    <property type="evidence" value="ECO:0007669"/>
    <property type="project" value="UniProtKB-KW"/>
</dbReference>
<organism evidence="9 10">
    <name type="scientific">Oryza meyeriana var. granulata</name>
    <dbReference type="NCBI Taxonomy" id="110450"/>
    <lineage>
        <taxon>Eukaryota</taxon>
        <taxon>Viridiplantae</taxon>
        <taxon>Streptophyta</taxon>
        <taxon>Embryophyta</taxon>
        <taxon>Tracheophyta</taxon>
        <taxon>Spermatophyta</taxon>
        <taxon>Magnoliopsida</taxon>
        <taxon>Liliopsida</taxon>
        <taxon>Poales</taxon>
        <taxon>Poaceae</taxon>
        <taxon>BOP clade</taxon>
        <taxon>Oryzoideae</taxon>
        <taxon>Oryzeae</taxon>
        <taxon>Oryzinae</taxon>
        <taxon>Oryza</taxon>
        <taxon>Oryza meyeriana</taxon>
    </lineage>
</organism>
<feature type="domain" description="SHSP" evidence="8">
    <location>
        <begin position="1"/>
        <end position="100"/>
    </location>
</feature>
<evidence type="ECO:0000256" key="2">
    <source>
        <dbReference type="ARBA" id="ARBA00022475"/>
    </source>
</evidence>
<dbReference type="InterPro" id="IPR008978">
    <property type="entry name" value="HSP20-like_chaperone"/>
</dbReference>
<dbReference type="OrthoDB" id="1431247at2759"/>
<evidence type="ECO:0000256" key="5">
    <source>
        <dbReference type="RuleBase" id="RU003616"/>
    </source>
</evidence>
<dbReference type="CDD" id="cd06464">
    <property type="entry name" value="ACD_sHsps-like"/>
    <property type="match status" value="1"/>
</dbReference>
<dbReference type="Pfam" id="PF00011">
    <property type="entry name" value="HSP20"/>
    <property type="match status" value="1"/>
</dbReference>
<evidence type="ECO:0000313" key="10">
    <source>
        <dbReference type="Proteomes" id="UP000479710"/>
    </source>
</evidence>
<proteinExistence type="inferred from homology"/>
<evidence type="ECO:0000256" key="7">
    <source>
        <dbReference type="SAM" id="Phobius"/>
    </source>
</evidence>
<dbReference type="InterPro" id="IPR002068">
    <property type="entry name" value="A-crystallin/Hsp20_dom"/>
</dbReference>
<reference evidence="9 10" key="1">
    <citation type="submission" date="2019-11" db="EMBL/GenBank/DDBJ databases">
        <title>Whole genome sequence of Oryza granulata.</title>
        <authorList>
            <person name="Li W."/>
        </authorList>
    </citation>
    <scope>NUCLEOTIDE SEQUENCE [LARGE SCALE GENOMIC DNA]</scope>
    <source>
        <strain evidence="10">cv. Menghai</strain>
        <tissue evidence="9">Leaf</tissue>
    </source>
</reference>
<dbReference type="Proteomes" id="UP000479710">
    <property type="component" value="Unassembled WGS sequence"/>
</dbReference>
<dbReference type="PROSITE" id="PS01031">
    <property type="entry name" value="SHSP"/>
    <property type="match status" value="1"/>
</dbReference>
<keyword evidence="2" id="KW-1003">Cell membrane</keyword>
<protein>
    <recommendedName>
        <fullName evidence="8">SHSP domain-containing protein</fullName>
    </recommendedName>
</protein>
<accession>A0A6G1DQB0</accession>
<dbReference type="PANTHER" id="PTHR43670:SF132">
    <property type="entry name" value="OS03G0157600 PROTEIN"/>
    <property type="match status" value="1"/>
</dbReference>
<feature type="compositionally biased region" description="Low complexity" evidence="6">
    <location>
        <begin position="105"/>
        <end position="120"/>
    </location>
</feature>
<dbReference type="PANTHER" id="PTHR43670">
    <property type="entry name" value="HEAT SHOCK PROTEIN 26"/>
    <property type="match status" value="1"/>
</dbReference>
<sequence>MAAAAQYFNFVPPHKLVEEADKKEQLRVQLDNHGKLRISGERQVSGNQWKCFRKEFQVPEDCNAGDIRARFDSKDGVLHITMPKLSPAEEEPKAAAAGMEGGQGAAAPAGDGAAQQTAAQPEEKATQQTAAPDAEEKYQENDDGESEEPGDTGRRKTSWTVLLAVVLALLAAAGFYAKYRLMDPSAEPAPADGGHIFGLSDH</sequence>
<keyword evidence="7" id="KW-0472">Membrane</keyword>
<feature type="region of interest" description="Disordered" evidence="6">
    <location>
        <begin position="84"/>
        <end position="155"/>
    </location>
</feature>
<dbReference type="Gene3D" id="2.60.40.790">
    <property type="match status" value="1"/>
</dbReference>
<comment type="subcellular location">
    <subcellularLocation>
        <location evidence="1">Cell membrane</location>
        <topology evidence="1">Single-pass membrane protein</topology>
    </subcellularLocation>
</comment>
<evidence type="ECO:0000256" key="6">
    <source>
        <dbReference type="SAM" id="MobiDB-lite"/>
    </source>
</evidence>